<dbReference type="SMART" id="SM00343">
    <property type="entry name" value="ZnF_C2HC"/>
    <property type="match status" value="2"/>
</dbReference>
<sequence>MCGRKGHTSKFCPDKFTNRYNFFGYPPYGPNMYPPVGYPPYYYMDYENRDHFVMERDKVCFTCGREGHISKDCPEGNFH</sequence>
<evidence type="ECO:0000313" key="3">
    <source>
        <dbReference type="EMBL" id="NDV39909.1"/>
    </source>
</evidence>
<reference evidence="3" key="1">
    <citation type="journal article" date="2020" name="J. Eukaryot. Microbiol.">
        <title>De novo Sequencing, Assembly and Annotation of the Transcriptome for the Free-Living Testate Amoeba Arcella intermedia.</title>
        <authorList>
            <person name="Ribeiro G.M."/>
            <person name="Porfirio-Sousa A.L."/>
            <person name="Maurer-Alcala X.X."/>
            <person name="Katz L.A."/>
            <person name="Lahr D.J.G."/>
        </authorList>
    </citation>
    <scope>NUCLEOTIDE SEQUENCE</scope>
</reference>
<accession>A0A6B2LRR7</accession>
<dbReference type="GO" id="GO:0003676">
    <property type="term" value="F:nucleic acid binding"/>
    <property type="evidence" value="ECO:0007669"/>
    <property type="project" value="InterPro"/>
</dbReference>
<evidence type="ECO:0000256" key="1">
    <source>
        <dbReference type="PROSITE-ProRule" id="PRU00047"/>
    </source>
</evidence>
<dbReference type="AlphaFoldDB" id="A0A6B2LRR7"/>
<dbReference type="SUPFAM" id="SSF57756">
    <property type="entry name" value="Retrovirus zinc finger-like domains"/>
    <property type="match status" value="1"/>
</dbReference>
<feature type="domain" description="CCHC-type" evidence="2">
    <location>
        <begin position="60"/>
        <end position="75"/>
    </location>
</feature>
<dbReference type="Pfam" id="PF00098">
    <property type="entry name" value="zf-CCHC"/>
    <property type="match status" value="1"/>
</dbReference>
<dbReference type="InterPro" id="IPR001878">
    <property type="entry name" value="Znf_CCHC"/>
</dbReference>
<dbReference type="EMBL" id="GIBP01010940">
    <property type="protein sequence ID" value="NDV39909.1"/>
    <property type="molecule type" value="Transcribed_RNA"/>
</dbReference>
<keyword evidence="1" id="KW-0863">Zinc-finger</keyword>
<keyword evidence="1" id="KW-0862">Zinc</keyword>
<protein>
    <recommendedName>
        <fullName evidence="2">CCHC-type domain-containing protein</fullName>
    </recommendedName>
</protein>
<dbReference type="InterPro" id="IPR036875">
    <property type="entry name" value="Znf_CCHC_sf"/>
</dbReference>
<proteinExistence type="predicted"/>
<organism evidence="3">
    <name type="scientific">Arcella intermedia</name>
    <dbReference type="NCBI Taxonomy" id="1963864"/>
    <lineage>
        <taxon>Eukaryota</taxon>
        <taxon>Amoebozoa</taxon>
        <taxon>Tubulinea</taxon>
        <taxon>Elardia</taxon>
        <taxon>Arcellinida</taxon>
        <taxon>Sphaerothecina</taxon>
        <taxon>Arcellidae</taxon>
        <taxon>Arcella</taxon>
    </lineage>
</organism>
<dbReference type="GO" id="GO:0008270">
    <property type="term" value="F:zinc ion binding"/>
    <property type="evidence" value="ECO:0007669"/>
    <property type="project" value="UniProtKB-KW"/>
</dbReference>
<dbReference type="PROSITE" id="PS50158">
    <property type="entry name" value="ZF_CCHC"/>
    <property type="match status" value="1"/>
</dbReference>
<keyword evidence="1" id="KW-0479">Metal-binding</keyword>
<name>A0A6B2LRR7_9EUKA</name>
<dbReference type="Gene3D" id="4.10.60.10">
    <property type="entry name" value="Zinc finger, CCHC-type"/>
    <property type="match status" value="1"/>
</dbReference>
<evidence type="ECO:0000259" key="2">
    <source>
        <dbReference type="PROSITE" id="PS50158"/>
    </source>
</evidence>